<protein>
    <submittedName>
        <fullName evidence="1">Uncharacterized protein</fullName>
    </submittedName>
</protein>
<gene>
    <name evidence="1" type="ORF">N3K66_001612</name>
</gene>
<comment type="caution">
    <text evidence="1">The sequence shown here is derived from an EMBL/GenBank/DDBJ whole genome shotgun (WGS) entry which is preliminary data.</text>
</comment>
<reference evidence="1" key="1">
    <citation type="submission" date="2022-10" db="EMBL/GenBank/DDBJ databases">
        <title>Complete Genome of Trichothecium roseum strain YXFP-22015, a Plant Pathogen Isolated from Citrus.</title>
        <authorList>
            <person name="Wang Y."/>
            <person name="Zhu L."/>
        </authorList>
    </citation>
    <scope>NUCLEOTIDE SEQUENCE</scope>
    <source>
        <strain evidence="1">YXFP-22015</strain>
    </source>
</reference>
<evidence type="ECO:0000313" key="2">
    <source>
        <dbReference type="Proteomes" id="UP001163324"/>
    </source>
</evidence>
<sequence length="272" mass="30461">MPAAEKEVGEKEQKWDKKVGKFLVKNINKGELALKHAVGLGQQPNAVPVTKPKFRERPRPVEVGWHPVGGVAGRWFAEDTGLGKMITEKIKNYPDPTQHWAVLVGDFAHQLWMDENFHVIYINERINREEWRSFPVGQTRFNDDAIRRTGESVIQSIRDRQPAYNLITNNCQTYALQLLDAIKASGEMEFATTLAIYDTLLGPGKVKDLFADPGPGPALQLEAGPSFAPPARADTVVFAQEVMDTNTAQLDTGEQLKKQKKKKGILSVFKKK</sequence>
<organism evidence="1 2">
    <name type="scientific">Trichothecium roseum</name>
    <dbReference type="NCBI Taxonomy" id="47278"/>
    <lineage>
        <taxon>Eukaryota</taxon>
        <taxon>Fungi</taxon>
        <taxon>Dikarya</taxon>
        <taxon>Ascomycota</taxon>
        <taxon>Pezizomycotina</taxon>
        <taxon>Sordariomycetes</taxon>
        <taxon>Hypocreomycetidae</taxon>
        <taxon>Hypocreales</taxon>
        <taxon>Hypocreales incertae sedis</taxon>
        <taxon>Trichothecium</taxon>
    </lineage>
</organism>
<evidence type="ECO:0000313" key="1">
    <source>
        <dbReference type="EMBL" id="KAI9905083.1"/>
    </source>
</evidence>
<dbReference type="EMBL" id="CM047940">
    <property type="protein sequence ID" value="KAI9905083.1"/>
    <property type="molecule type" value="Genomic_DNA"/>
</dbReference>
<proteinExistence type="predicted"/>
<keyword evidence="2" id="KW-1185">Reference proteome</keyword>
<name>A0ACC0VG28_9HYPO</name>
<accession>A0ACC0VG28</accession>
<dbReference type="Proteomes" id="UP001163324">
    <property type="component" value="Chromosome 1"/>
</dbReference>